<dbReference type="Pfam" id="PF03466">
    <property type="entry name" value="LysR_substrate"/>
    <property type="match status" value="1"/>
</dbReference>
<comment type="caution">
    <text evidence="6">The sequence shown here is derived from an EMBL/GenBank/DDBJ whole genome shotgun (WGS) entry which is preliminary data.</text>
</comment>
<dbReference type="InterPro" id="IPR005119">
    <property type="entry name" value="LysR_subst-bd"/>
</dbReference>
<dbReference type="InterPro" id="IPR036390">
    <property type="entry name" value="WH_DNA-bd_sf"/>
</dbReference>
<dbReference type="GO" id="GO:0043565">
    <property type="term" value="F:sequence-specific DNA binding"/>
    <property type="evidence" value="ECO:0007669"/>
    <property type="project" value="TreeGrafter"/>
</dbReference>
<evidence type="ECO:0000256" key="3">
    <source>
        <dbReference type="ARBA" id="ARBA00023125"/>
    </source>
</evidence>
<proteinExistence type="inferred from homology"/>
<keyword evidence="4" id="KW-0804">Transcription</keyword>
<keyword evidence="7" id="KW-1185">Reference proteome</keyword>
<comment type="similarity">
    <text evidence="1">Belongs to the LysR transcriptional regulatory family.</text>
</comment>
<dbReference type="InterPro" id="IPR058163">
    <property type="entry name" value="LysR-type_TF_proteobact-type"/>
</dbReference>
<evidence type="ECO:0000256" key="4">
    <source>
        <dbReference type="ARBA" id="ARBA00023163"/>
    </source>
</evidence>
<organism evidence="6 7">
    <name type="scientific">Novosphingobium sediminicola</name>
    <dbReference type="NCBI Taxonomy" id="563162"/>
    <lineage>
        <taxon>Bacteria</taxon>
        <taxon>Pseudomonadati</taxon>
        <taxon>Pseudomonadota</taxon>
        <taxon>Alphaproteobacteria</taxon>
        <taxon>Sphingomonadales</taxon>
        <taxon>Sphingomonadaceae</taxon>
        <taxon>Novosphingobium</taxon>
    </lineage>
</organism>
<dbReference type="Gene3D" id="1.10.10.10">
    <property type="entry name" value="Winged helix-like DNA-binding domain superfamily/Winged helix DNA-binding domain"/>
    <property type="match status" value="1"/>
</dbReference>
<keyword evidence="3 6" id="KW-0238">DNA-binding</keyword>
<gene>
    <name evidence="6" type="ORF">GGR38_000751</name>
</gene>
<reference evidence="6 7" key="1">
    <citation type="submission" date="2020-08" db="EMBL/GenBank/DDBJ databases">
        <title>Genomic Encyclopedia of Type Strains, Phase IV (KMG-IV): sequencing the most valuable type-strain genomes for metagenomic binning, comparative biology and taxonomic classification.</title>
        <authorList>
            <person name="Goeker M."/>
        </authorList>
    </citation>
    <scope>NUCLEOTIDE SEQUENCE [LARGE SCALE GENOMIC DNA]</scope>
    <source>
        <strain evidence="6 7">DSM 27057</strain>
    </source>
</reference>
<evidence type="ECO:0000259" key="5">
    <source>
        <dbReference type="PROSITE" id="PS50931"/>
    </source>
</evidence>
<dbReference type="SUPFAM" id="SSF46785">
    <property type="entry name" value="Winged helix' DNA-binding domain"/>
    <property type="match status" value="1"/>
</dbReference>
<accession>A0A7W6CFL9</accession>
<dbReference type="Gene3D" id="3.40.190.290">
    <property type="match status" value="1"/>
</dbReference>
<dbReference type="PANTHER" id="PTHR30537:SF3">
    <property type="entry name" value="TRANSCRIPTIONAL REGULATORY PROTEIN"/>
    <property type="match status" value="1"/>
</dbReference>
<dbReference type="SUPFAM" id="SSF53850">
    <property type="entry name" value="Periplasmic binding protein-like II"/>
    <property type="match status" value="1"/>
</dbReference>
<dbReference type="PROSITE" id="PS50931">
    <property type="entry name" value="HTH_LYSR"/>
    <property type="match status" value="1"/>
</dbReference>
<dbReference type="EMBL" id="JACIDX010000002">
    <property type="protein sequence ID" value="MBB3953824.1"/>
    <property type="molecule type" value="Genomic_DNA"/>
</dbReference>
<dbReference type="GO" id="GO:0006351">
    <property type="term" value="P:DNA-templated transcription"/>
    <property type="evidence" value="ECO:0007669"/>
    <property type="project" value="TreeGrafter"/>
</dbReference>
<dbReference type="InterPro" id="IPR000847">
    <property type="entry name" value="LysR_HTH_N"/>
</dbReference>
<feature type="domain" description="HTH lysR-type" evidence="5">
    <location>
        <begin position="4"/>
        <end position="61"/>
    </location>
</feature>
<dbReference type="Pfam" id="PF00126">
    <property type="entry name" value="HTH_1"/>
    <property type="match status" value="1"/>
</dbReference>
<name>A0A7W6CFL9_9SPHN</name>
<dbReference type="GO" id="GO:0003700">
    <property type="term" value="F:DNA-binding transcription factor activity"/>
    <property type="evidence" value="ECO:0007669"/>
    <property type="project" value="InterPro"/>
</dbReference>
<evidence type="ECO:0000256" key="2">
    <source>
        <dbReference type="ARBA" id="ARBA00023015"/>
    </source>
</evidence>
<evidence type="ECO:0000313" key="7">
    <source>
        <dbReference type="Proteomes" id="UP000548867"/>
    </source>
</evidence>
<evidence type="ECO:0000313" key="6">
    <source>
        <dbReference type="EMBL" id="MBB3953824.1"/>
    </source>
</evidence>
<protein>
    <submittedName>
        <fullName evidence="6">DNA-binding transcriptional LysR family regulator</fullName>
    </submittedName>
</protein>
<dbReference type="Proteomes" id="UP000548867">
    <property type="component" value="Unassembled WGS sequence"/>
</dbReference>
<sequence length="297" mass="32160">MQVTDWSDFQAFLAVARTGQLARAGRMMGMDATTIARRLRRLEGQMGATLFEQTREGQILTLAGEKLLAVVEQMAMASSELESANSPSGPTGSVRISVSEGFGSWVVARHLGGFAARYPGLTVDLVASSGFLSPSRREADIAVLLSRPKTGPLIARKLSNYALRLYASPTYLAGRKPILAPTDLRQGHQLIGYVPELIYAPELNYLGDIDASLAATLRSTSILAQHSMLISHAGVGVLPCFIGDADPLLVRVLPAHVITRSFWLVTHKDTHGLQRIRATIDWLSEIVKLDARLFAGV</sequence>
<dbReference type="InterPro" id="IPR036388">
    <property type="entry name" value="WH-like_DNA-bd_sf"/>
</dbReference>
<dbReference type="PANTHER" id="PTHR30537">
    <property type="entry name" value="HTH-TYPE TRANSCRIPTIONAL REGULATOR"/>
    <property type="match status" value="1"/>
</dbReference>
<dbReference type="AlphaFoldDB" id="A0A7W6CFL9"/>
<dbReference type="RefSeq" id="WP_183622777.1">
    <property type="nucleotide sequence ID" value="NZ_JACIDX010000002.1"/>
</dbReference>
<evidence type="ECO:0000256" key="1">
    <source>
        <dbReference type="ARBA" id="ARBA00009437"/>
    </source>
</evidence>
<keyword evidence="2" id="KW-0805">Transcription regulation</keyword>